<gene>
    <name evidence="1" type="ORF">K443DRAFT_471178</name>
</gene>
<sequence>MARTCPCLSLPRHFHNYSFVNILLHSSKTTNHYSHNPQRSLFISRRCRLDNAALPCTTTNSRECCCAGKFLFCRGTSPPRTQTCGTLRSQMQVRADPLRQAVPPLQTRHRL</sequence>
<reference evidence="2" key="2">
    <citation type="submission" date="2015-01" db="EMBL/GenBank/DDBJ databases">
        <title>Evolutionary Origins and Diversification of the Mycorrhizal Mutualists.</title>
        <authorList>
            <consortium name="DOE Joint Genome Institute"/>
            <consortium name="Mycorrhizal Genomics Consortium"/>
            <person name="Kohler A."/>
            <person name="Kuo A."/>
            <person name="Nagy L.G."/>
            <person name="Floudas D."/>
            <person name="Copeland A."/>
            <person name="Barry K.W."/>
            <person name="Cichocki N."/>
            <person name="Veneault-Fourrey C."/>
            <person name="LaButti K."/>
            <person name="Lindquist E.A."/>
            <person name="Lipzen A."/>
            <person name="Lundell T."/>
            <person name="Morin E."/>
            <person name="Murat C."/>
            <person name="Riley R."/>
            <person name="Ohm R."/>
            <person name="Sun H."/>
            <person name="Tunlid A."/>
            <person name="Henrissat B."/>
            <person name="Grigoriev I.V."/>
            <person name="Hibbett D.S."/>
            <person name="Martin F."/>
        </authorList>
    </citation>
    <scope>NUCLEOTIDE SEQUENCE [LARGE SCALE GENOMIC DNA]</scope>
    <source>
        <strain evidence="2">LaAM-08-1</strain>
    </source>
</reference>
<evidence type="ECO:0000313" key="2">
    <source>
        <dbReference type="Proteomes" id="UP000054477"/>
    </source>
</evidence>
<keyword evidence="2" id="KW-1185">Reference proteome</keyword>
<dbReference type="Proteomes" id="UP000054477">
    <property type="component" value="Unassembled WGS sequence"/>
</dbReference>
<accession>A0A0C9WN90</accession>
<dbReference type="EMBL" id="KN838973">
    <property type="protein sequence ID" value="KIJ91745.1"/>
    <property type="molecule type" value="Genomic_DNA"/>
</dbReference>
<dbReference type="HOGENOM" id="CLU_2158831_0_0_1"/>
<protein>
    <submittedName>
        <fullName evidence="1">Uncharacterized protein</fullName>
    </submittedName>
</protein>
<dbReference type="AlphaFoldDB" id="A0A0C9WN90"/>
<reference evidence="1 2" key="1">
    <citation type="submission" date="2014-04" db="EMBL/GenBank/DDBJ databases">
        <authorList>
            <consortium name="DOE Joint Genome Institute"/>
            <person name="Kuo A."/>
            <person name="Kohler A."/>
            <person name="Nagy L.G."/>
            <person name="Floudas D."/>
            <person name="Copeland A."/>
            <person name="Barry K.W."/>
            <person name="Cichocki N."/>
            <person name="Veneault-Fourrey C."/>
            <person name="LaButti K."/>
            <person name="Lindquist E.A."/>
            <person name="Lipzen A."/>
            <person name="Lundell T."/>
            <person name="Morin E."/>
            <person name="Murat C."/>
            <person name="Sun H."/>
            <person name="Tunlid A."/>
            <person name="Henrissat B."/>
            <person name="Grigoriev I.V."/>
            <person name="Hibbett D.S."/>
            <person name="Martin F."/>
            <person name="Nordberg H.P."/>
            <person name="Cantor M.N."/>
            <person name="Hua S.X."/>
        </authorList>
    </citation>
    <scope>NUCLEOTIDE SEQUENCE [LARGE SCALE GENOMIC DNA]</scope>
    <source>
        <strain evidence="1 2">LaAM-08-1</strain>
    </source>
</reference>
<name>A0A0C9WN90_9AGAR</name>
<evidence type="ECO:0000313" key="1">
    <source>
        <dbReference type="EMBL" id="KIJ91745.1"/>
    </source>
</evidence>
<proteinExistence type="predicted"/>
<organism evidence="1 2">
    <name type="scientific">Laccaria amethystina LaAM-08-1</name>
    <dbReference type="NCBI Taxonomy" id="1095629"/>
    <lineage>
        <taxon>Eukaryota</taxon>
        <taxon>Fungi</taxon>
        <taxon>Dikarya</taxon>
        <taxon>Basidiomycota</taxon>
        <taxon>Agaricomycotina</taxon>
        <taxon>Agaricomycetes</taxon>
        <taxon>Agaricomycetidae</taxon>
        <taxon>Agaricales</taxon>
        <taxon>Agaricineae</taxon>
        <taxon>Hydnangiaceae</taxon>
        <taxon>Laccaria</taxon>
    </lineage>
</organism>